<dbReference type="GO" id="GO:0030282">
    <property type="term" value="P:bone mineralization"/>
    <property type="evidence" value="ECO:0007669"/>
    <property type="project" value="InterPro"/>
</dbReference>
<dbReference type="AlphaFoldDB" id="A0A5A9PSP6"/>
<evidence type="ECO:0000313" key="7">
    <source>
        <dbReference type="EMBL" id="KAA0724775.1"/>
    </source>
</evidence>
<feature type="region of interest" description="Disordered" evidence="6">
    <location>
        <begin position="143"/>
        <end position="192"/>
    </location>
</feature>
<dbReference type="EMBL" id="SOYY01000002">
    <property type="protein sequence ID" value="KAA0724775.1"/>
    <property type="molecule type" value="Genomic_DNA"/>
</dbReference>
<dbReference type="InterPro" id="IPR003626">
    <property type="entry name" value="PTH-rel"/>
</dbReference>
<dbReference type="GO" id="GO:0005576">
    <property type="term" value="C:extracellular region"/>
    <property type="evidence" value="ECO:0007669"/>
    <property type="project" value="UniProtKB-SubCell"/>
</dbReference>
<dbReference type="SMART" id="SM00087">
    <property type="entry name" value="PTH"/>
    <property type="match status" value="1"/>
</dbReference>
<comment type="caution">
    <text evidence="7">The sequence shown here is derived from an EMBL/GenBank/DDBJ whole genome shotgun (WGS) entry which is preliminary data.</text>
</comment>
<evidence type="ECO:0000256" key="6">
    <source>
        <dbReference type="SAM" id="MobiDB-lite"/>
    </source>
</evidence>
<protein>
    <recommendedName>
        <fullName evidence="9">Parathyroid hormone-related protein</fullName>
    </recommendedName>
</protein>
<feature type="compositionally biased region" description="Polar residues" evidence="6">
    <location>
        <begin position="148"/>
        <end position="157"/>
    </location>
</feature>
<evidence type="ECO:0008006" key="9">
    <source>
        <dbReference type="Google" id="ProtNLM"/>
    </source>
</evidence>
<proteinExistence type="inferred from homology"/>
<evidence type="ECO:0000256" key="4">
    <source>
        <dbReference type="ARBA" id="ARBA00022685"/>
    </source>
</evidence>
<accession>A0A5A9PSP6</accession>
<feature type="compositionally biased region" description="Basic and acidic residues" evidence="6">
    <location>
        <begin position="180"/>
        <end position="192"/>
    </location>
</feature>
<sequence>MMRPAGLENHTLTEVTLIVSRDAGQPKLLTLLAPLHPCFGKRGYSSMLRHWSLAVFLLTVPIPVEPKPTNSISRQRRSVSHAQMMHDRSRSLHDQRRRLWIQQILEHIHTPHPYQTSFRNVPWAIVHSPKHPSSTKLFQPDTVRTSRDLTQQTSNSLRYEESVTKRTRKKFEAIRTSTNSHRECDRVRRQRE</sequence>
<dbReference type="GO" id="GO:0005179">
    <property type="term" value="F:hormone activity"/>
    <property type="evidence" value="ECO:0007669"/>
    <property type="project" value="UniProtKB-KW"/>
</dbReference>
<keyword evidence="3" id="KW-0964">Secreted</keyword>
<evidence type="ECO:0000256" key="1">
    <source>
        <dbReference type="ARBA" id="ARBA00004613"/>
    </source>
</evidence>
<evidence type="ECO:0000256" key="5">
    <source>
        <dbReference type="ARBA" id="ARBA00022702"/>
    </source>
</evidence>
<dbReference type="Proteomes" id="UP000324632">
    <property type="component" value="Chromosome 2"/>
</dbReference>
<reference evidence="7 8" key="1">
    <citation type="journal article" date="2019" name="Mol. Ecol. Resour.">
        <title>Chromosome-level genome assembly of Triplophysa tibetana, a fish adapted to the harsh high-altitude environment of the Tibetan Plateau.</title>
        <authorList>
            <person name="Yang X."/>
            <person name="Liu H."/>
            <person name="Ma Z."/>
            <person name="Zou Y."/>
            <person name="Zou M."/>
            <person name="Mao Y."/>
            <person name="Li X."/>
            <person name="Wang H."/>
            <person name="Chen T."/>
            <person name="Wang W."/>
            <person name="Yang R."/>
        </authorList>
    </citation>
    <scope>NUCLEOTIDE SEQUENCE [LARGE SCALE GENOMIC DNA]</scope>
    <source>
        <strain evidence="7">TTIB1903HZAU</strain>
        <tissue evidence="7">Muscle</tissue>
    </source>
</reference>
<comment type="similarity">
    <text evidence="2">Belongs to the parathyroid hormone family.</text>
</comment>
<keyword evidence="4" id="KW-0165">Cleavage on pair of basic residues</keyword>
<dbReference type="PANTHER" id="PTHR17223">
    <property type="entry name" value="PARATHYROID HORMONE-RELATED"/>
    <property type="match status" value="1"/>
</dbReference>
<feature type="region of interest" description="Disordered" evidence="6">
    <location>
        <begin position="69"/>
        <end position="91"/>
    </location>
</feature>
<evidence type="ECO:0000256" key="3">
    <source>
        <dbReference type="ARBA" id="ARBA00022525"/>
    </source>
</evidence>
<name>A0A5A9PSP6_9TELE</name>
<comment type="subcellular location">
    <subcellularLocation>
        <location evidence="1">Secreted</location>
    </subcellularLocation>
</comment>
<gene>
    <name evidence="7" type="ORF">E1301_Tti021918</name>
</gene>
<dbReference type="PANTHER" id="PTHR17223:SF0">
    <property type="entry name" value="PARATHYROID HORMONE-RELATED PROTEIN"/>
    <property type="match status" value="1"/>
</dbReference>
<evidence type="ECO:0000256" key="2">
    <source>
        <dbReference type="ARBA" id="ARBA00006307"/>
    </source>
</evidence>
<keyword evidence="8" id="KW-1185">Reference proteome</keyword>
<organism evidence="7 8">
    <name type="scientific">Triplophysa tibetana</name>
    <dbReference type="NCBI Taxonomy" id="1572043"/>
    <lineage>
        <taxon>Eukaryota</taxon>
        <taxon>Metazoa</taxon>
        <taxon>Chordata</taxon>
        <taxon>Craniata</taxon>
        <taxon>Vertebrata</taxon>
        <taxon>Euteleostomi</taxon>
        <taxon>Actinopterygii</taxon>
        <taxon>Neopterygii</taxon>
        <taxon>Teleostei</taxon>
        <taxon>Ostariophysi</taxon>
        <taxon>Cypriniformes</taxon>
        <taxon>Nemacheilidae</taxon>
        <taxon>Triplophysa</taxon>
    </lineage>
</organism>
<keyword evidence="5" id="KW-0372">Hormone</keyword>
<dbReference type="InterPro" id="IPR001415">
    <property type="entry name" value="PTH/PTH-rel"/>
</dbReference>
<dbReference type="Pfam" id="PF01279">
    <property type="entry name" value="Parathyroid"/>
    <property type="match status" value="1"/>
</dbReference>
<evidence type="ECO:0000313" key="8">
    <source>
        <dbReference type="Proteomes" id="UP000324632"/>
    </source>
</evidence>